<keyword evidence="1" id="KW-0378">Hydrolase</keyword>
<evidence type="ECO:0000313" key="1">
    <source>
        <dbReference type="EMBL" id="TVU67211.1"/>
    </source>
</evidence>
<dbReference type="OrthoDB" id="5560538at2"/>
<proteinExistence type="predicted"/>
<comment type="caution">
    <text evidence="1">The sequence shown here is derived from an EMBL/GenBank/DDBJ whole genome shotgun (WGS) entry which is preliminary data.</text>
</comment>
<dbReference type="AlphaFoldDB" id="A0A558HDJ9"/>
<name>A0A558HDJ9_9GAMM</name>
<dbReference type="RefSeq" id="WP_144728108.1">
    <property type="nucleotide sequence ID" value="NZ_CAWOWR010000071.1"/>
</dbReference>
<protein>
    <submittedName>
        <fullName evidence="1">Carboxypeptidase regulatory-like domain-containing protein</fullName>
    </submittedName>
</protein>
<sequence length="289" mass="32241">MAVKIIDFEDDEWIRHIHGDWILTSEGELPAQDGVNTLRTPPMSETGTRISYLDMSKLLDDNQGGIVSFYYRKSTYGSHNVFYVNDSVTGGYGNEVPWTQEKIDVALSNRDIIEFRFFRNINIVKGEDAVFIDKIEIEILTSENKRINGGQILKVSDYGGIPNPGALLQDGTTSIVVGMPQKAFRVADFMFGSGSSPVSASGVFPVPEHRGTIAGTVLDIQAQPISRRVRVHERTTGRIAREGWSDADGKYRFTDLDPRRAFYVMAFDHTLQQNAVVSDNVYPELEGTP</sequence>
<evidence type="ECO:0000313" key="2">
    <source>
        <dbReference type="Proteomes" id="UP000319941"/>
    </source>
</evidence>
<keyword evidence="2" id="KW-1185">Reference proteome</keyword>
<dbReference type="EMBL" id="VNFH01000017">
    <property type="protein sequence ID" value="TVU67211.1"/>
    <property type="molecule type" value="Genomic_DNA"/>
</dbReference>
<accession>A0A558HDJ9</accession>
<gene>
    <name evidence="1" type="ORF">FQP86_17365</name>
</gene>
<organism evidence="1 2">
    <name type="scientific">Cobetia crustatorum</name>
    <dbReference type="NCBI Taxonomy" id="553385"/>
    <lineage>
        <taxon>Bacteria</taxon>
        <taxon>Pseudomonadati</taxon>
        <taxon>Pseudomonadota</taxon>
        <taxon>Gammaproteobacteria</taxon>
        <taxon>Oceanospirillales</taxon>
        <taxon>Halomonadaceae</taxon>
        <taxon>Cobetia</taxon>
    </lineage>
</organism>
<dbReference type="Proteomes" id="UP000319941">
    <property type="component" value="Unassembled WGS sequence"/>
</dbReference>
<reference evidence="1 2" key="1">
    <citation type="submission" date="2019-07" db="EMBL/GenBank/DDBJ databases">
        <title>Diversity of Bacteria from Kongsfjorden, Arctic.</title>
        <authorList>
            <person name="Yu Y."/>
        </authorList>
    </citation>
    <scope>NUCLEOTIDE SEQUENCE [LARGE SCALE GENOMIC DNA]</scope>
    <source>
        <strain evidence="1 2">SM1923</strain>
    </source>
</reference>
<keyword evidence="1" id="KW-0645">Protease</keyword>
<keyword evidence="1" id="KW-0121">Carboxypeptidase</keyword>
<dbReference type="GO" id="GO:0004180">
    <property type="term" value="F:carboxypeptidase activity"/>
    <property type="evidence" value="ECO:0007669"/>
    <property type="project" value="UniProtKB-KW"/>
</dbReference>